<organism evidence="8 9">
    <name type="scientific">Psychrosphaera haliotis</name>
    <dbReference type="NCBI Taxonomy" id="555083"/>
    <lineage>
        <taxon>Bacteria</taxon>
        <taxon>Pseudomonadati</taxon>
        <taxon>Pseudomonadota</taxon>
        <taxon>Gammaproteobacteria</taxon>
        <taxon>Alteromonadales</taxon>
        <taxon>Pseudoalteromonadaceae</taxon>
        <taxon>Psychrosphaera</taxon>
    </lineage>
</organism>
<evidence type="ECO:0000256" key="2">
    <source>
        <dbReference type="ARBA" id="ARBA00022908"/>
    </source>
</evidence>
<sequence length="324" mass="37294">MARSQFIETIRKQLRARHYSIQTEKVYLAWIRDYIRFCNYRHPDETGNTEIEEFLSHLANSRKVSAATQNQALCALIFMFRHILDKEIEGLSYSFTKREVRMPTVLDAVEASTIISNMTGKYQLIASLLYGSGLRINEALKLRVQDLNFDNKTILVFRGKGKKDRYTILPESLIPSLRNQIEAARCVHFKDLEDGEGFSSVGPGLKKKYGSALKDFHWQFLFPSSVRCVHPYDGYVCRHHIHETAFRKQLRKAVLASQITKRVTAHTFRHSFATQLLHMGTDIRTVQDLLGHSDLKTTEIYTHVLGSRFGFTRSPVDLANLNKP</sequence>
<evidence type="ECO:0000313" key="8">
    <source>
        <dbReference type="EMBL" id="MUH73190.1"/>
    </source>
</evidence>
<dbReference type="GO" id="GO:0003677">
    <property type="term" value="F:DNA binding"/>
    <property type="evidence" value="ECO:0007669"/>
    <property type="project" value="UniProtKB-UniRule"/>
</dbReference>
<dbReference type="InterPro" id="IPR011946">
    <property type="entry name" value="Integrase_integron-type"/>
</dbReference>
<proteinExistence type="inferred from homology"/>
<dbReference type="InterPro" id="IPR010998">
    <property type="entry name" value="Integrase_recombinase_N"/>
</dbReference>
<comment type="similarity">
    <text evidence="1">Belongs to the 'phage' integrase family.</text>
</comment>
<evidence type="ECO:0000259" key="6">
    <source>
        <dbReference type="PROSITE" id="PS51898"/>
    </source>
</evidence>
<dbReference type="PANTHER" id="PTHR30349:SF64">
    <property type="entry name" value="PROPHAGE INTEGRASE INTD-RELATED"/>
    <property type="match status" value="1"/>
</dbReference>
<dbReference type="PROSITE" id="PS51898">
    <property type="entry name" value="TYR_RECOMBINASE"/>
    <property type="match status" value="1"/>
</dbReference>
<dbReference type="RefSeq" id="WP_155696391.1">
    <property type="nucleotide sequence ID" value="NZ_BAAAFQ010000007.1"/>
</dbReference>
<feature type="domain" description="Tyr recombinase" evidence="6">
    <location>
        <begin position="101"/>
        <end position="317"/>
    </location>
</feature>
<gene>
    <name evidence="8" type="ORF">GNP35_12290</name>
</gene>
<dbReference type="OrthoDB" id="9801717at2"/>
<evidence type="ECO:0000256" key="3">
    <source>
        <dbReference type="ARBA" id="ARBA00023125"/>
    </source>
</evidence>
<dbReference type="Gene3D" id="1.10.443.10">
    <property type="entry name" value="Intergrase catalytic core"/>
    <property type="match status" value="1"/>
</dbReference>
<dbReference type="Pfam" id="PF13495">
    <property type="entry name" value="Phage_int_SAM_4"/>
    <property type="match status" value="1"/>
</dbReference>
<dbReference type="AlphaFoldDB" id="A0A6N8FDY1"/>
<dbReference type="Proteomes" id="UP000439994">
    <property type="component" value="Unassembled WGS sequence"/>
</dbReference>
<comment type="caution">
    <text evidence="8">The sequence shown here is derived from an EMBL/GenBank/DDBJ whole genome shotgun (WGS) entry which is preliminary data.</text>
</comment>
<dbReference type="InterPro" id="IPR011010">
    <property type="entry name" value="DNA_brk_join_enz"/>
</dbReference>
<dbReference type="Pfam" id="PF00589">
    <property type="entry name" value="Phage_integrase"/>
    <property type="match status" value="1"/>
</dbReference>
<evidence type="ECO:0000256" key="5">
    <source>
        <dbReference type="PROSITE-ProRule" id="PRU01248"/>
    </source>
</evidence>
<evidence type="ECO:0000256" key="1">
    <source>
        <dbReference type="ARBA" id="ARBA00008857"/>
    </source>
</evidence>
<dbReference type="EMBL" id="WOCD01000005">
    <property type="protein sequence ID" value="MUH73190.1"/>
    <property type="molecule type" value="Genomic_DNA"/>
</dbReference>
<evidence type="ECO:0000313" key="9">
    <source>
        <dbReference type="Proteomes" id="UP000439994"/>
    </source>
</evidence>
<reference evidence="8 9" key="1">
    <citation type="submission" date="2019-11" db="EMBL/GenBank/DDBJ databases">
        <title>P. haliotis isolates from Z. marina roots.</title>
        <authorList>
            <person name="Cohen M."/>
            <person name="Jospin G."/>
            <person name="Eisen J.A."/>
            <person name="Coil D.A."/>
        </authorList>
    </citation>
    <scope>NUCLEOTIDE SEQUENCE [LARGE SCALE GENOMIC DNA]</scope>
    <source>
        <strain evidence="8 9">UCD-MCMsp1aY</strain>
    </source>
</reference>
<dbReference type="NCBIfam" id="TIGR02249">
    <property type="entry name" value="integrase_gron"/>
    <property type="match status" value="1"/>
</dbReference>
<keyword evidence="3 5" id="KW-0238">DNA-binding</keyword>
<keyword evidence="9" id="KW-1185">Reference proteome</keyword>
<accession>A0A6N8FDY1</accession>
<evidence type="ECO:0000259" key="7">
    <source>
        <dbReference type="PROSITE" id="PS51900"/>
    </source>
</evidence>
<name>A0A6N8FDY1_9GAMM</name>
<protein>
    <submittedName>
        <fullName evidence="8">Integron integrase</fullName>
    </submittedName>
</protein>
<dbReference type="InterPro" id="IPR044068">
    <property type="entry name" value="CB"/>
</dbReference>
<dbReference type="SUPFAM" id="SSF56349">
    <property type="entry name" value="DNA breaking-rejoining enzymes"/>
    <property type="match status" value="1"/>
</dbReference>
<dbReference type="GO" id="GO:0006310">
    <property type="term" value="P:DNA recombination"/>
    <property type="evidence" value="ECO:0007669"/>
    <property type="project" value="UniProtKB-KW"/>
</dbReference>
<dbReference type="PANTHER" id="PTHR30349">
    <property type="entry name" value="PHAGE INTEGRASE-RELATED"/>
    <property type="match status" value="1"/>
</dbReference>
<dbReference type="GO" id="GO:0015074">
    <property type="term" value="P:DNA integration"/>
    <property type="evidence" value="ECO:0007669"/>
    <property type="project" value="UniProtKB-KW"/>
</dbReference>
<dbReference type="InterPro" id="IPR004107">
    <property type="entry name" value="Integrase_SAM-like_N"/>
</dbReference>
<feature type="domain" description="Core-binding (CB)" evidence="7">
    <location>
        <begin position="1"/>
        <end position="84"/>
    </location>
</feature>
<dbReference type="InterPro" id="IPR013762">
    <property type="entry name" value="Integrase-like_cat_sf"/>
</dbReference>
<evidence type="ECO:0000256" key="4">
    <source>
        <dbReference type="ARBA" id="ARBA00023172"/>
    </source>
</evidence>
<dbReference type="PROSITE" id="PS51900">
    <property type="entry name" value="CB"/>
    <property type="match status" value="1"/>
</dbReference>
<keyword evidence="4" id="KW-0233">DNA recombination</keyword>
<keyword evidence="2" id="KW-0229">DNA integration</keyword>
<dbReference type="Gene3D" id="1.10.150.130">
    <property type="match status" value="1"/>
</dbReference>
<dbReference type="InterPro" id="IPR002104">
    <property type="entry name" value="Integrase_catalytic"/>
</dbReference>
<dbReference type="InterPro" id="IPR050090">
    <property type="entry name" value="Tyrosine_recombinase_XerCD"/>
</dbReference>